<dbReference type="Gene3D" id="1.10.357.10">
    <property type="entry name" value="Tetracycline Repressor, domain 2"/>
    <property type="match status" value="1"/>
</dbReference>
<dbReference type="STRING" id="298654.FraEuI1c_1508"/>
<name>E3J6E3_PSEI1</name>
<feature type="domain" description="HTH tetR-type" evidence="6">
    <location>
        <begin position="27"/>
        <end position="87"/>
    </location>
</feature>
<organism evidence="7 8">
    <name type="scientific">Pseudofrankia inefficax (strain DSM 45817 / CECT 9037 / DDB 130130 / EuI1c)</name>
    <name type="common">Frankia inefficax</name>
    <dbReference type="NCBI Taxonomy" id="298654"/>
    <lineage>
        <taxon>Bacteria</taxon>
        <taxon>Bacillati</taxon>
        <taxon>Actinomycetota</taxon>
        <taxon>Actinomycetes</taxon>
        <taxon>Frankiales</taxon>
        <taxon>Frankiaceae</taxon>
        <taxon>Pseudofrankia</taxon>
    </lineage>
</organism>
<dbReference type="InterPro" id="IPR036271">
    <property type="entry name" value="Tet_transcr_reg_TetR-rel_C_sf"/>
</dbReference>
<dbReference type="Pfam" id="PF16859">
    <property type="entry name" value="TetR_C_11"/>
    <property type="match status" value="1"/>
</dbReference>
<dbReference type="Pfam" id="PF00440">
    <property type="entry name" value="TetR_N"/>
    <property type="match status" value="1"/>
</dbReference>
<dbReference type="InterPro" id="IPR009057">
    <property type="entry name" value="Homeodomain-like_sf"/>
</dbReference>
<dbReference type="HOGENOM" id="CLU_069356_25_2_11"/>
<dbReference type="SUPFAM" id="SSF46689">
    <property type="entry name" value="Homeodomain-like"/>
    <property type="match status" value="1"/>
</dbReference>
<dbReference type="PANTHER" id="PTHR30055:SF148">
    <property type="entry name" value="TETR-FAMILY TRANSCRIPTIONAL REGULATOR"/>
    <property type="match status" value="1"/>
</dbReference>
<dbReference type="OrthoDB" id="9796019at2"/>
<dbReference type="InParanoid" id="E3J6E3"/>
<feature type="region of interest" description="Disordered" evidence="5">
    <location>
        <begin position="1"/>
        <end position="25"/>
    </location>
</feature>
<dbReference type="SUPFAM" id="SSF48498">
    <property type="entry name" value="Tetracyclin repressor-like, C-terminal domain"/>
    <property type="match status" value="1"/>
</dbReference>
<sequence length="219" mass="23652">MTETNPDPEDGHAPAGRGRGRPRGLSERVRRDVFGAVRSMLATSGYEALRLDDVAEAAGVHKTTLYRQWPSKAALVRDVLVAAETAALPRPDEGSWERDLEKLREGLLVVFNHPTTIALIRTRATANDDVLTGGLQLASQEMAFLRLPFERAVARGEIDPDADVAMLVECLMSALTTRLCVTRLPIDEAFTHRLARLIKAAAGVGPAATEASGTERSAS</sequence>
<proteinExistence type="predicted"/>
<keyword evidence="3" id="KW-0804">Transcription</keyword>
<dbReference type="PANTHER" id="PTHR30055">
    <property type="entry name" value="HTH-TYPE TRANSCRIPTIONAL REGULATOR RUTR"/>
    <property type="match status" value="1"/>
</dbReference>
<reference evidence="7 8" key="1">
    <citation type="submission" date="2010-10" db="EMBL/GenBank/DDBJ databases">
        <title>Complete sequence of Frankia sp. EuI1c.</title>
        <authorList>
            <consortium name="US DOE Joint Genome Institute"/>
            <person name="Lucas S."/>
            <person name="Copeland A."/>
            <person name="Lapidus A."/>
            <person name="Cheng J.-F."/>
            <person name="Bruce D."/>
            <person name="Goodwin L."/>
            <person name="Pitluck S."/>
            <person name="Chertkov O."/>
            <person name="Detter J.C."/>
            <person name="Han C."/>
            <person name="Tapia R."/>
            <person name="Land M."/>
            <person name="Hauser L."/>
            <person name="Jeffries C."/>
            <person name="Kyrpides N."/>
            <person name="Ivanova N."/>
            <person name="Mikhailova N."/>
            <person name="Beauchemin N."/>
            <person name="Sen A."/>
            <person name="Sur S.A."/>
            <person name="Gtari M."/>
            <person name="Wall L."/>
            <person name="Tisa L."/>
            <person name="Woyke T."/>
        </authorList>
    </citation>
    <scope>NUCLEOTIDE SEQUENCE [LARGE SCALE GENOMIC DNA]</scope>
    <source>
        <strain evidence="8">DSM 45817 / CECT 9037 / EuI1c</strain>
    </source>
</reference>
<accession>E3J6E3</accession>
<dbReference type="eggNOG" id="COG1309">
    <property type="taxonomic scope" value="Bacteria"/>
</dbReference>
<dbReference type="EMBL" id="CP002299">
    <property type="protein sequence ID" value="ADP79570.1"/>
    <property type="molecule type" value="Genomic_DNA"/>
</dbReference>
<evidence type="ECO:0000256" key="2">
    <source>
        <dbReference type="ARBA" id="ARBA00023125"/>
    </source>
</evidence>
<feature type="DNA-binding region" description="H-T-H motif" evidence="4">
    <location>
        <begin position="50"/>
        <end position="69"/>
    </location>
</feature>
<dbReference type="Gene3D" id="1.10.10.60">
    <property type="entry name" value="Homeodomain-like"/>
    <property type="match status" value="1"/>
</dbReference>
<evidence type="ECO:0000313" key="8">
    <source>
        <dbReference type="Proteomes" id="UP000002484"/>
    </source>
</evidence>
<protein>
    <submittedName>
        <fullName evidence="7">Regulatory protein TetR</fullName>
    </submittedName>
</protein>
<dbReference type="GO" id="GO:0003700">
    <property type="term" value="F:DNA-binding transcription factor activity"/>
    <property type="evidence" value="ECO:0007669"/>
    <property type="project" value="TreeGrafter"/>
</dbReference>
<gene>
    <name evidence="7" type="ordered locus">FraEuI1c_1508</name>
</gene>
<keyword evidence="2 4" id="KW-0238">DNA-binding</keyword>
<evidence type="ECO:0000313" key="7">
    <source>
        <dbReference type="EMBL" id="ADP79570.1"/>
    </source>
</evidence>
<dbReference type="GO" id="GO:0000976">
    <property type="term" value="F:transcription cis-regulatory region binding"/>
    <property type="evidence" value="ECO:0007669"/>
    <property type="project" value="TreeGrafter"/>
</dbReference>
<keyword evidence="8" id="KW-1185">Reference proteome</keyword>
<dbReference type="RefSeq" id="WP_013422689.1">
    <property type="nucleotide sequence ID" value="NC_014666.1"/>
</dbReference>
<keyword evidence="1" id="KW-0805">Transcription regulation</keyword>
<evidence type="ECO:0000256" key="4">
    <source>
        <dbReference type="PROSITE-ProRule" id="PRU00335"/>
    </source>
</evidence>
<dbReference type="InterPro" id="IPR011075">
    <property type="entry name" value="TetR_C"/>
</dbReference>
<dbReference type="InterPro" id="IPR001647">
    <property type="entry name" value="HTH_TetR"/>
</dbReference>
<dbReference type="PROSITE" id="PS50977">
    <property type="entry name" value="HTH_TETR_2"/>
    <property type="match status" value="1"/>
</dbReference>
<evidence type="ECO:0000256" key="1">
    <source>
        <dbReference type="ARBA" id="ARBA00023015"/>
    </source>
</evidence>
<dbReference type="KEGG" id="fri:FraEuI1c_1508"/>
<evidence type="ECO:0000256" key="5">
    <source>
        <dbReference type="SAM" id="MobiDB-lite"/>
    </source>
</evidence>
<dbReference type="InterPro" id="IPR050109">
    <property type="entry name" value="HTH-type_TetR-like_transc_reg"/>
</dbReference>
<evidence type="ECO:0000259" key="6">
    <source>
        <dbReference type="PROSITE" id="PS50977"/>
    </source>
</evidence>
<dbReference type="PRINTS" id="PR00455">
    <property type="entry name" value="HTHTETR"/>
</dbReference>
<dbReference type="AlphaFoldDB" id="E3J6E3"/>
<evidence type="ECO:0000256" key="3">
    <source>
        <dbReference type="ARBA" id="ARBA00023163"/>
    </source>
</evidence>
<dbReference type="Proteomes" id="UP000002484">
    <property type="component" value="Chromosome"/>
</dbReference>